<evidence type="ECO:0000313" key="4">
    <source>
        <dbReference type="Proteomes" id="UP001187531"/>
    </source>
</evidence>
<feature type="domain" description="Chitin-binding type-4" evidence="2">
    <location>
        <begin position="19"/>
        <end position="208"/>
    </location>
</feature>
<feature type="chain" id="PRO_5041704076" description="Chitin-binding type-4 domain-containing protein" evidence="1">
    <location>
        <begin position="19"/>
        <end position="235"/>
    </location>
</feature>
<dbReference type="Proteomes" id="UP001187531">
    <property type="component" value="Unassembled WGS sequence"/>
</dbReference>
<dbReference type="EMBL" id="JAVRJZ010000021">
    <property type="protein sequence ID" value="KAK2704500.1"/>
    <property type="molecule type" value="Genomic_DNA"/>
</dbReference>
<name>A0AA88H486_ARTSF</name>
<dbReference type="InterPro" id="IPR004302">
    <property type="entry name" value="Cellulose/chitin-bd_N"/>
</dbReference>
<feature type="signal peptide" evidence="1">
    <location>
        <begin position="1"/>
        <end position="18"/>
    </location>
</feature>
<sequence length="235" mass="26641">MILQVWMIWIVVVVHVKGHGRLLDPPQRSSMWRAGYKVPINYDDNGLFCGGMNNQWSINGGRCGECGDPYQQKRPRPNEEGGLYGTGTIGRTFIAGQVIVAKVELTQSHMGFFQFKLCKKETKEELTTQHCLDKNILQLENGSGNKYYVQDPRPGMHYPRIQLPKNLVCENCVLQWHYTAGNNWGDCDNGTFTTGCGPQETFVNCADIRILPKISKPDLKYHSFKNQINSKAKDN</sequence>
<protein>
    <recommendedName>
        <fullName evidence="2">Chitin-binding type-4 domain-containing protein</fullName>
    </recommendedName>
</protein>
<comment type="caution">
    <text evidence="3">The sequence shown here is derived from an EMBL/GenBank/DDBJ whole genome shotgun (WGS) entry which is preliminary data.</text>
</comment>
<dbReference type="PANTHER" id="PTHR21113:SF4">
    <property type="entry name" value="CHITIN-BINDING TYPE-4 DOMAIN-CONTAINING PROTEIN"/>
    <property type="match status" value="1"/>
</dbReference>
<gene>
    <name evidence="3" type="ORF">QYM36_016783</name>
</gene>
<accession>A0AA88H486</accession>
<dbReference type="AlphaFoldDB" id="A0AA88H486"/>
<dbReference type="PANTHER" id="PTHR21113">
    <property type="entry name" value="AGAP001705-PA"/>
    <property type="match status" value="1"/>
</dbReference>
<keyword evidence="4" id="KW-1185">Reference proteome</keyword>
<reference evidence="3" key="1">
    <citation type="submission" date="2023-07" db="EMBL/GenBank/DDBJ databases">
        <title>Chromosome-level genome assembly of Artemia franciscana.</title>
        <authorList>
            <person name="Jo E."/>
        </authorList>
    </citation>
    <scope>NUCLEOTIDE SEQUENCE</scope>
    <source>
        <tissue evidence="3">Whole body</tissue>
    </source>
</reference>
<proteinExistence type="predicted"/>
<organism evidence="3 4">
    <name type="scientific">Artemia franciscana</name>
    <name type="common">Brine shrimp</name>
    <name type="synonym">Artemia sanfranciscana</name>
    <dbReference type="NCBI Taxonomy" id="6661"/>
    <lineage>
        <taxon>Eukaryota</taxon>
        <taxon>Metazoa</taxon>
        <taxon>Ecdysozoa</taxon>
        <taxon>Arthropoda</taxon>
        <taxon>Crustacea</taxon>
        <taxon>Branchiopoda</taxon>
        <taxon>Anostraca</taxon>
        <taxon>Artemiidae</taxon>
        <taxon>Artemia</taxon>
    </lineage>
</organism>
<keyword evidence="1" id="KW-0732">Signal</keyword>
<dbReference type="Pfam" id="PF03067">
    <property type="entry name" value="LPMO_10"/>
    <property type="match status" value="1"/>
</dbReference>
<evidence type="ECO:0000259" key="2">
    <source>
        <dbReference type="Pfam" id="PF03067"/>
    </source>
</evidence>
<evidence type="ECO:0000256" key="1">
    <source>
        <dbReference type="SAM" id="SignalP"/>
    </source>
</evidence>
<evidence type="ECO:0000313" key="3">
    <source>
        <dbReference type="EMBL" id="KAK2704500.1"/>
    </source>
</evidence>